<dbReference type="Gene3D" id="1.10.486.10">
    <property type="entry name" value="PCRA, domain 4"/>
    <property type="match status" value="1"/>
</dbReference>
<dbReference type="EMBL" id="CP097635">
    <property type="protein sequence ID" value="URI07169.1"/>
    <property type="molecule type" value="Genomic_DNA"/>
</dbReference>
<keyword evidence="7 15" id="KW-0269">Exonuclease</keyword>
<keyword evidence="20" id="KW-1185">Reference proteome</keyword>
<dbReference type="Proteomes" id="UP001056201">
    <property type="component" value="Chromosome 1"/>
</dbReference>
<reference evidence="19" key="1">
    <citation type="submission" date="2022-05" db="EMBL/GenBank/DDBJ databases">
        <title>An RpoN-dependent PEP-CTERM gene is involved in floc formation of an Aquincola tertiaricarbonis strain.</title>
        <authorList>
            <person name="Qiu D."/>
            <person name="Xia M."/>
        </authorList>
    </citation>
    <scope>NUCLEOTIDE SEQUENCE</scope>
    <source>
        <strain evidence="19">RN12</strain>
    </source>
</reference>
<dbReference type="Pfam" id="PF13361">
    <property type="entry name" value="UvrD_C"/>
    <property type="match status" value="1"/>
</dbReference>
<dbReference type="EC" id="5.6.2.4" evidence="15"/>
<evidence type="ECO:0000259" key="18">
    <source>
        <dbReference type="PROSITE" id="PS51217"/>
    </source>
</evidence>
<dbReference type="InterPro" id="IPR011335">
    <property type="entry name" value="Restrct_endonuc-II-like"/>
</dbReference>
<dbReference type="RefSeq" id="WP_250195434.1">
    <property type="nucleotide sequence ID" value="NZ_CP097635.1"/>
</dbReference>
<proteinExistence type="inferred from homology"/>
<dbReference type="SUPFAM" id="SSF52540">
    <property type="entry name" value="P-loop containing nucleoside triphosphate hydrolases"/>
    <property type="match status" value="1"/>
</dbReference>
<feature type="binding site" evidence="15">
    <location>
        <position position="986"/>
    </location>
    <ligand>
        <name>Mg(2+)</name>
        <dbReference type="ChEBI" id="CHEBI:18420"/>
    </ligand>
</feature>
<comment type="catalytic activity">
    <reaction evidence="14 15">
        <text>ATP + H2O = ADP + phosphate + H(+)</text>
        <dbReference type="Rhea" id="RHEA:13065"/>
        <dbReference type="ChEBI" id="CHEBI:15377"/>
        <dbReference type="ChEBI" id="CHEBI:15378"/>
        <dbReference type="ChEBI" id="CHEBI:30616"/>
        <dbReference type="ChEBI" id="CHEBI:43474"/>
        <dbReference type="ChEBI" id="CHEBI:456216"/>
        <dbReference type="EC" id="5.6.2.4"/>
    </reaction>
</comment>
<comment type="catalytic activity">
    <reaction evidence="15">
        <text>Exonucleolytic cleavage (in the presence of ATP) in either 5'- to 3'- or 3'- to 5'-direction to yield 5'-phosphooligonucleotides.</text>
        <dbReference type="EC" id="3.1.11.5"/>
    </reaction>
</comment>
<evidence type="ECO:0000256" key="14">
    <source>
        <dbReference type="ARBA" id="ARBA00048988"/>
    </source>
</evidence>
<evidence type="ECO:0000256" key="6">
    <source>
        <dbReference type="ARBA" id="ARBA00022806"/>
    </source>
</evidence>
<dbReference type="Gene3D" id="1.10.3170.10">
    <property type="entry name" value="Recbcd, chain B, domain 2"/>
    <property type="match status" value="1"/>
</dbReference>
<comment type="domain">
    <text evidence="15">The N-terminal DNA-binding domain is a ssDNA-dependent ATPase and has ATP-dependent 3'-5' helicase function. This domain interacts with RecC.</text>
</comment>
<comment type="catalytic activity">
    <reaction evidence="13 15">
        <text>Couples ATP hydrolysis with the unwinding of duplex DNA by translocating in the 3'-5' direction.</text>
        <dbReference type="EC" id="5.6.2.4"/>
    </reaction>
</comment>
<evidence type="ECO:0000256" key="16">
    <source>
        <dbReference type="PROSITE-ProRule" id="PRU00560"/>
    </source>
</evidence>
<evidence type="ECO:0000256" key="2">
    <source>
        <dbReference type="ARBA" id="ARBA00022723"/>
    </source>
</evidence>
<keyword evidence="5 15" id="KW-0378">Hydrolase</keyword>
<keyword evidence="8 15" id="KW-0067">ATP-binding</keyword>
<dbReference type="HAMAP" id="MF_01485">
    <property type="entry name" value="RecB"/>
    <property type="match status" value="1"/>
</dbReference>
<comment type="function">
    <text evidence="15">A helicase/nuclease that prepares dsDNA breaks (DSB) for recombinational DNA repair. Binds to DSBs and unwinds DNA via a highly rapid and processive ATP-dependent bidirectional helicase activity. Unwinds dsDNA until it encounters a Chi (crossover hotspot instigator) sequence from the 3' direction. Cuts ssDNA a few nucleotides 3' to the Chi site. The properties and activities of the enzyme are changed at Chi. The Chi-altered holoenzyme produces a long 3'-ssDNA overhang and facilitates RecA-binding to the ssDNA for homologous DNA recombination and repair. Holoenzyme degrades any linearized DNA that is unable to undergo homologous recombination. In the holoenzyme this subunit contributes ATPase, 3'-5' helicase, exonuclease activity and loads RecA onto ssDNA.</text>
</comment>
<feature type="binding site" evidence="15">
    <location>
        <position position="1122"/>
    </location>
    <ligand>
        <name>Mg(2+)</name>
        <dbReference type="ChEBI" id="CHEBI:18420"/>
    </ligand>
</feature>
<evidence type="ECO:0000256" key="8">
    <source>
        <dbReference type="ARBA" id="ARBA00022840"/>
    </source>
</evidence>
<dbReference type="Gene3D" id="3.90.320.10">
    <property type="match status" value="1"/>
</dbReference>
<keyword evidence="10 15" id="KW-0238">DNA-binding</keyword>
<dbReference type="PROSITE" id="PS51198">
    <property type="entry name" value="UVRD_HELICASE_ATP_BIND"/>
    <property type="match status" value="1"/>
</dbReference>
<dbReference type="PROSITE" id="PS51217">
    <property type="entry name" value="UVRD_HELICASE_CTER"/>
    <property type="match status" value="1"/>
</dbReference>
<keyword evidence="4 15" id="KW-0227">DNA damage</keyword>
<evidence type="ECO:0000256" key="15">
    <source>
        <dbReference type="HAMAP-Rule" id="MF_01485"/>
    </source>
</evidence>
<protein>
    <recommendedName>
        <fullName evidence="15">RecBCD enzyme subunit RecB</fullName>
        <ecNumber evidence="15">3.1.11.5</ecNumber>
        <ecNumber evidence="15">5.6.2.4</ecNumber>
    </recommendedName>
    <alternativeName>
        <fullName evidence="15">DNA 3'-5' helicase subunit RecB</fullName>
    </alternativeName>
    <alternativeName>
        <fullName evidence="15">Exonuclease V subunit RecB</fullName>
        <shortName evidence="15">ExoV subunit RecB</shortName>
    </alternativeName>
    <alternativeName>
        <fullName evidence="15">Helicase/nuclease RecBCD subunit RecB</fullName>
    </alternativeName>
</protein>
<feature type="region of interest" description="DNA-binding and helicase activity, interacts with RecC" evidence="15">
    <location>
        <begin position="1"/>
        <end position="905"/>
    </location>
</feature>
<evidence type="ECO:0000259" key="17">
    <source>
        <dbReference type="PROSITE" id="PS51198"/>
    </source>
</evidence>
<evidence type="ECO:0000256" key="11">
    <source>
        <dbReference type="ARBA" id="ARBA00023204"/>
    </source>
</evidence>
<feature type="binding site" evidence="16">
    <location>
        <begin position="19"/>
        <end position="26"/>
    </location>
    <ligand>
        <name>ATP</name>
        <dbReference type="ChEBI" id="CHEBI:30616"/>
    </ligand>
</feature>
<dbReference type="InterPro" id="IPR014016">
    <property type="entry name" value="UvrD-like_ATP-bd"/>
</dbReference>
<dbReference type="PANTHER" id="PTHR11070">
    <property type="entry name" value="UVRD / RECB / PCRA DNA HELICASE FAMILY MEMBER"/>
    <property type="match status" value="1"/>
</dbReference>
<dbReference type="NCBIfam" id="TIGR00609">
    <property type="entry name" value="recB"/>
    <property type="match status" value="1"/>
</dbReference>
<keyword evidence="2 15" id="KW-0479">Metal-binding</keyword>
<keyword evidence="1 15" id="KW-0540">Nuclease</keyword>
<feature type="domain" description="UvrD-like helicase ATP-binding" evidence="17">
    <location>
        <begin position="1"/>
        <end position="461"/>
    </location>
</feature>
<gene>
    <name evidence="15 19" type="primary">recB</name>
    <name evidence="19" type="ORF">MW290_00655</name>
</gene>
<dbReference type="Pfam" id="PF12705">
    <property type="entry name" value="PDDEXK_1"/>
    <property type="match status" value="1"/>
</dbReference>
<dbReference type="InterPro" id="IPR004586">
    <property type="entry name" value="RecB"/>
</dbReference>
<dbReference type="InterPro" id="IPR027417">
    <property type="entry name" value="P-loop_NTPase"/>
</dbReference>
<dbReference type="InterPro" id="IPR038726">
    <property type="entry name" value="PDDEXK_AddAB-type"/>
</dbReference>
<comment type="cofactor">
    <cofactor evidence="15">
        <name>Mg(2+)</name>
        <dbReference type="ChEBI" id="CHEBI:18420"/>
    </cofactor>
    <text evidence="15">Binds 1 Mg(2+) ion per subunit.</text>
</comment>
<dbReference type="InterPro" id="IPR011604">
    <property type="entry name" value="PDDEXK-like_dom_sf"/>
</dbReference>
<name>A0ABY4S7F4_AQUTE</name>
<organism evidence="19 20">
    <name type="scientific">Aquincola tertiaricarbonis</name>
    <dbReference type="NCBI Taxonomy" id="391953"/>
    <lineage>
        <taxon>Bacteria</taxon>
        <taxon>Pseudomonadati</taxon>
        <taxon>Pseudomonadota</taxon>
        <taxon>Betaproteobacteria</taxon>
        <taxon>Burkholderiales</taxon>
        <taxon>Sphaerotilaceae</taxon>
        <taxon>Aquincola</taxon>
    </lineage>
</organism>
<dbReference type="InterPro" id="IPR014017">
    <property type="entry name" value="DNA_helicase_UvrD-like_C"/>
</dbReference>
<sequence>MTPLDVFRCPLGGINLIEASAGTGKTWNICGLYLRLLLERDLPVQHILVVTFTNAATAELRERIRSRLAEVLAWLRGPQPAEGADPFITGLLAALRQDAGLDDATMQQRLHLALQTFDEAAIFTIHGFCQRALADAPFSAQMPLSLELMADDTELLHQVAADLWRRHVAAPGLSPLLAAQLAGAGDTPARWAALLKRRLAKPLSAVLWPEGLDDAPDAQTLAAPLQAAHDHARELWTAQREAIVQTLLDGLPRLNGSTFKAEGVLNAAQAWTTVLATADAAGALALNPKGLELFGSRRMQERGKKGQTPPVHAFFDAAQTLLDARAAAQQAVALQRLALLRRVLEEGTAAVRAHKREQRVIAFDDMLTNLHERLASAHGPALAASLRQRFPAALIDEFQDTDPLQFAIFERLYGDGTRPLFFVGDPKQAIYSFRNADLHTYLQARSHATAEYTLADNQRSSAELIGALNAFFGRNPRAFQLNDLVYRPVGVGAKPRTPFVDHSRPARAPLHCWALPTDDQGQPLLKAQAQARSAQACAAEVSRLLRAARQEQVQLGGRPLAAGDIAVLVRSHAQGARMRLALAALGVGSVELSQASVFHGTDAEAMEWLLAAILEPTRERRLRAALATEWMGLDAGDIDAVSADENRLLAYVQRFAGYRSTWVDRGIGVMLRHWMQAEGVSQRLLARPDGERRLTNLLHLAELLHAAAEEHAAPPALLQWLQRQRSEGAADEAAQLRLESDRNLVQIVTVHKSKGLEYPVVFCPFLWDGRSTVDAGGDAVEYHDAEGRPVLDFRLHDKAALDEIKALRKRDAGAEFLRLVYVALTRAVHRCYLVTGAYAVRNSATEANRSLLNWLAAGAQLGPDDWAEHKQPTEWVSAEWATLAAECSPHIVHEPLPTEPGLPVPPAETDAQALAALHPPAVLPTAWWIGSYSSLASGARHEAAAVDHDLRVQPVPPQPSPAARTRLDDDDILRFPRGAAAGDALHAVFEAVRFDQPEQWPDGIARALAMHPQPLSAAQLTGDEPPLPPMLQRMLADVLNTPLPTGDAQAGPVLLATLPPRRLRVEMEFTLPAPHLTAGDLTEALRTLGYPTPSLVFGGLEGYLRGFIDLVFEHGGRYYLLDWKSNHLGDRPEDYGRERLAEAMAEHGYHLQYLLYAVALQRLLRQRLPDYRHEAHFGGVFYLFVRGVRPGWQQPDGTPAGVYFHRPAEATLQRLSQLLGETELWA</sequence>
<evidence type="ECO:0000256" key="5">
    <source>
        <dbReference type="ARBA" id="ARBA00022801"/>
    </source>
</evidence>
<comment type="domain">
    <text evidence="15">The C-terminal domain has nuclease activity and interacts with RecD. It interacts with RecA, facilitating its loading onto ssDNA.</text>
</comment>
<feature type="region of interest" description="Nuclease activity, interacts with RecD and RecA" evidence="15">
    <location>
        <begin position="926"/>
        <end position="1226"/>
    </location>
</feature>
<dbReference type="InterPro" id="IPR000212">
    <property type="entry name" value="DNA_helicase_UvrD/REP"/>
</dbReference>
<feature type="domain" description="UvrD-like helicase C-terminal" evidence="18">
    <location>
        <begin position="491"/>
        <end position="755"/>
    </location>
</feature>
<comment type="miscellaneous">
    <text evidence="15">In the RecBCD complex, RecB has a slow 3'-5' helicase, an exonuclease activity and loads RecA onto ssDNA, RecD has a fast 5'-3' helicase activity, while RecC stimulates the ATPase and processivity of the RecB helicase and contributes to recognition of the Chi site.</text>
</comment>
<dbReference type="EC" id="3.1.11.5" evidence="15"/>
<keyword evidence="3 15" id="KW-0547">Nucleotide-binding</keyword>
<dbReference type="PANTHER" id="PTHR11070:SF23">
    <property type="entry name" value="RECBCD ENZYME SUBUNIT RECB"/>
    <property type="match status" value="1"/>
</dbReference>
<evidence type="ECO:0000256" key="9">
    <source>
        <dbReference type="ARBA" id="ARBA00022842"/>
    </source>
</evidence>
<keyword evidence="12 15" id="KW-0413">Isomerase</keyword>
<dbReference type="CDD" id="cd22352">
    <property type="entry name" value="RecB_C-like"/>
    <property type="match status" value="1"/>
</dbReference>
<evidence type="ECO:0000256" key="13">
    <source>
        <dbReference type="ARBA" id="ARBA00034617"/>
    </source>
</evidence>
<evidence type="ECO:0000256" key="12">
    <source>
        <dbReference type="ARBA" id="ARBA00023235"/>
    </source>
</evidence>
<evidence type="ECO:0000256" key="3">
    <source>
        <dbReference type="ARBA" id="ARBA00022741"/>
    </source>
</evidence>
<keyword evidence="11 15" id="KW-0234">DNA repair</keyword>
<accession>A0ABY4S7F4</accession>
<evidence type="ECO:0000313" key="19">
    <source>
        <dbReference type="EMBL" id="URI07169.1"/>
    </source>
</evidence>
<feature type="binding site" evidence="15">
    <location>
        <position position="1109"/>
    </location>
    <ligand>
        <name>Mg(2+)</name>
        <dbReference type="ChEBI" id="CHEBI:18420"/>
    </ligand>
</feature>
<evidence type="ECO:0000256" key="7">
    <source>
        <dbReference type="ARBA" id="ARBA00022839"/>
    </source>
</evidence>
<keyword evidence="9 15" id="KW-0460">Magnesium</keyword>
<feature type="active site" description="For nuclease activity" evidence="15">
    <location>
        <position position="1122"/>
    </location>
</feature>
<dbReference type="SUPFAM" id="SSF52980">
    <property type="entry name" value="Restriction endonuclease-like"/>
    <property type="match status" value="1"/>
</dbReference>
<evidence type="ECO:0000313" key="20">
    <source>
        <dbReference type="Proteomes" id="UP001056201"/>
    </source>
</evidence>
<comment type="similarity">
    <text evidence="15">Belongs to the helicase family. UvrD subfamily.</text>
</comment>
<evidence type="ECO:0000256" key="4">
    <source>
        <dbReference type="ARBA" id="ARBA00022763"/>
    </source>
</evidence>
<comment type="subunit">
    <text evidence="15">Heterotrimer of RecB, RecC and RecD. All subunits contribute to DNA-binding. Interacts with RecA.</text>
</comment>
<evidence type="ECO:0000256" key="1">
    <source>
        <dbReference type="ARBA" id="ARBA00022722"/>
    </source>
</evidence>
<dbReference type="Pfam" id="PF00580">
    <property type="entry name" value="UvrD-helicase"/>
    <property type="match status" value="1"/>
</dbReference>
<keyword evidence="6 15" id="KW-0347">Helicase</keyword>
<dbReference type="Gene3D" id="3.40.50.300">
    <property type="entry name" value="P-loop containing nucleotide triphosphate hydrolases"/>
    <property type="match status" value="2"/>
</dbReference>
<evidence type="ECO:0000256" key="10">
    <source>
        <dbReference type="ARBA" id="ARBA00023125"/>
    </source>
</evidence>
<dbReference type="GO" id="GO:0008854">
    <property type="term" value="F:exodeoxyribonuclease V activity"/>
    <property type="evidence" value="ECO:0007669"/>
    <property type="project" value="UniProtKB-EC"/>
</dbReference>